<feature type="domain" description="Alpha-2-macroglobulin bait region" evidence="1">
    <location>
        <begin position="105"/>
        <end position="281"/>
    </location>
</feature>
<dbReference type="InterPro" id="IPR011625">
    <property type="entry name" value="A2M_N_BRD"/>
</dbReference>
<dbReference type="GeneID" id="106466165"/>
<name>A0ABM1T1T2_LIMPO</name>
<organism evidence="3 4">
    <name type="scientific">Limulus polyphemus</name>
    <name type="common">Atlantic horseshoe crab</name>
    <dbReference type="NCBI Taxonomy" id="6850"/>
    <lineage>
        <taxon>Eukaryota</taxon>
        <taxon>Metazoa</taxon>
        <taxon>Ecdysozoa</taxon>
        <taxon>Arthropoda</taxon>
        <taxon>Chelicerata</taxon>
        <taxon>Merostomata</taxon>
        <taxon>Xiphosura</taxon>
        <taxon>Limulidae</taxon>
        <taxon>Limulus</taxon>
    </lineage>
</organism>
<sequence>MISNIQINVKKPNGKPAPAEIIEICYEAYQRFDMSAPKRCKNFTSELDGSVQFVIPAQPNFIQGIYVEAVATKYPNVDSRGKRVLYQPMESLYLTPWYSPSGSFLEILPIHRISECQDKLKLDVIYTTDTIEQAPVMFVQMIRRGIPMKPVKVDQLHIQQLNQNSKMLKNIIMDEQITLSDSLAKNISTKIPTLPYIAHTSIELEINGQLTPISRIVVFFVRNDREVVADSTYFFTECLTNKVKLSIQKNKHIGAKFSFDLEADQNSLCNVHVLDKASKKDSSTLTKEKLFDVLRYQDIGRYNYPFQNGHCKTTTGDSAPTSGDMLTRSHRSSLYADSLVAFDDAGFLVMADLTLETKPCISSNKFSYLIGKRNSYYNGHKSAMESLNTRFFKTLLWDLVQVNGKTEIQHNVPKETTKWSANAICLSDISGIGISELVSAEVHKPFYLGLTTPYSIVSGESVELKSFVYNYLPDCLPLTLALTSEYSEQLKAQGKTTQSICVCGNESKTVNFKVKGQTPGKAIVSVKASSNKDKSQCDKTPVSDKHFEDIVSRNIQIETNVESFAIDKPVPSFNVKISGVDTGLGQCEKRHLKLCLR</sequence>
<feature type="domain" description="Alpha-2-macroglobulin" evidence="2">
    <location>
        <begin position="394"/>
        <end position="482"/>
    </location>
</feature>
<dbReference type="Pfam" id="PF07703">
    <property type="entry name" value="A2M_BRD"/>
    <property type="match status" value="1"/>
</dbReference>
<evidence type="ECO:0000259" key="1">
    <source>
        <dbReference type="SMART" id="SM01359"/>
    </source>
</evidence>
<dbReference type="InterPro" id="IPR001599">
    <property type="entry name" value="Macroglobln_a2"/>
</dbReference>
<dbReference type="Gene3D" id="2.60.40.10">
    <property type="entry name" value="Immunoglobulins"/>
    <property type="match status" value="1"/>
</dbReference>
<dbReference type="SMART" id="SM01360">
    <property type="entry name" value="A2M"/>
    <property type="match status" value="1"/>
</dbReference>
<dbReference type="Pfam" id="PF00207">
    <property type="entry name" value="A2M"/>
    <property type="match status" value="1"/>
</dbReference>
<evidence type="ECO:0000259" key="2">
    <source>
        <dbReference type="SMART" id="SM01360"/>
    </source>
</evidence>
<protein>
    <submittedName>
        <fullName evidence="4">Ovostatin-like</fullName>
    </submittedName>
</protein>
<dbReference type="Proteomes" id="UP000694941">
    <property type="component" value="Unplaced"/>
</dbReference>
<evidence type="ECO:0000313" key="4">
    <source>
        <dbReference type="RefSeq" id="XP_022249838.1"/>
    </source>
</evidence>
<dbReference type="SUPFAM" id="SSF81296">
    <property type="entry name" value="E set domains"/>
    <property type="match status" value="1"/>
</dbReference>
<dbReference type="InterPro" id="IPR014756">
    <property type="entry name" value="Ig_E-set"/>
</dbReference>
<evidence type="ECO:0000313" key="3">
    <source>
        <dbReference type="Proteomes" id="UP000694941"/>
    </source>
</evidence>
<proteinExistence type="predicted"/>
<accession>A0ABM1T1T2</accession>
<dbReference type="RefSeq" id="XP_022249838.1">
    <property type="nucleotide sequence ID" value="XM_022394130.1"/>
</dbReference>
<dbReference type="PANTHER" id="PTHR11412:SF171">
    <property type="entry name" value="PREGNANCY ZONE PROTEIN-LIKE PROTEIN"/>
    <property type="match status" value="1"/>
</dbReference>
<dbReference type="PANTHER" id="PTHR11412">
    <property type="entry name" value="MACROGLOBULIN / COMPLEMENT"/>
    <property type="match status" value="1"/>
</dbReference>
<reference evidence="4" key="1">
    <citation type="submission" date="2025-08" db="UniProtKB">
        <authorList>
            <consortium name="RefSeq"/>
        </authorList>
    </citation>
    <scope>IDENTIFICATION</scope>
    <source>
        <tissue evidence="4">Muscle</tissue>
    </source>
</reference>
<dbReference type="InterPro" id="IPR013783">
    <property type="entry name" value="Ig-like_fold"/>
</dbReference>
<dbReference type="Gene3D" id="2.60.40.1930">
    <property type="match status" value="1"/>
</dbReference>
<keyword evidence="3" id="KW-1185">Reference proteome</keyword>
<dbReference type="Gene3D" id="2.20.130.20">
    <property type="match status" value="1"/>
</dbReference>
<dbReference type="InterPro" id="IPR050473">
    <property type="entry name" value="A2M/Complement_sys"/>
</dbReference>
<gene>
    <name evidence="4" type="primary">LOC106466165</name>
</gene>
<dbReference type="SMART" id="SM01359">
    <property type="entry name" value="A2M_N_2"/>
    <property type="match status" value="1"/>
</dbReference>